<protein>
    <submittedName>
        <fullName evidence="1">Uncharacterized protein</fullName>
    </submittedName>
</protein>
<evidence type="ECO:0000313" key="1">
    <source>
        <dbReference type="EMBL" id="KAJ1194176.1"/>
    </source>
</evidence>
<comment type="caution">
    <text evidence="1">The sequence shown here is derived from an EMBL/GenBank/DDBJ whole genome shotgun (WGS) entry which is preliminary data.</text>
</comment>
<keyword evidence="2" id="KW-1185">Reference proteome</keyword>
<dbReference type="Proteomes" id="UP001066276">
    <property type="component" value="Chromosome 2_2"/>
</dbReference>
<dbReference type="EMBL" id="JANPWB010000004">
    <property type="protein sequence ID" value="KAJ1194176.1"/>
    <property type="molecule type" value="Genomic_DNA"/>
</dbReference>
<sequence>MGDMLVPGAALASPDSEGASVRCLADYWVAYFPQWNRKNKNTGANKKVSCGLLGRLLSPVEPEKQEHRSKQKGKWRCGALALF</sequence>
<evidence type="ECO:0000313" key="2">
    <source>
        <dbReference type="Proteomes" id="UP001066276"/>
    </source>
</evidence>
<name>A0AAV7V055_PLEWA</name>
<proteinExistence type="predicted"/>
<accession>A0AAV7V055</accession>
<gene>
    <name evidence="1" type="ORF">NDU88_003471</name>
</gene>
<organism evidence="1 2">
    <name type="scientific">Pleurodeles waltl</name>
    <name type="common">Iberian ribbed newt</name>
    <dbReference type="NCBI Taxonomy" id="8319"/>
    <lineage>
        <taxon>Eukaryota</taxon>
        <taxon>Metazoa</taxon>
        <taxon>Chordata</taxon>
        <taxon>Craniata</taxon>
        <taxon>Vertebrata</taxon>
        <taxon>Euteleostomi</taxon>
        <taxon>Amphibia</taxon>
        <taxon>Batrachia</taxon>
        <taxon>Caudata</taxon>
        <taxon>Salamandroidea</taxon>
        <taxon>Salamandridae</taxon>
        <taxon>Pleurodelinae</taxon>
        <taxon>Pleurodeles</taxon>
    </lineage>
</organism>
<reference evidence="1" key="1">
    <citation type="journal article" date="2022" name="bioRxiv">
        <title>Sequencing and chromosome-scale assembly of the giantPleurodeles waltlgenome.</title>
        <authorList>
            <person name="Brown T."/>
            <person name="Elewa A."/>
            <person name="Iarovenko S."/>
            <person name="Subramanian E."/>
            <person name="Araus A.J."/>
            <person name="Petzold A."/>
            <person name="Susuki M."/>
            <person name="Suzuki K.-i.T."/>
            <person name="Hayashi T."/>
            <person name="Toyoda A."/>
            <person name="Oliveira C."/>
            <person name="Osipova E."/>
            <person name="Leigh N.D."/>
            <person name="Simon A."/>
            <person name="Yun M.H."/>
        </authorList>
    </citation>
    <scope>NUCLEOTIDE SEQUENCE</scope>
    <source>
        <strain evidence="1">20211129_DDA</strain>
        <tissue evidence="1">Liver</tissue>
    </source>
</reference>
<dbReference type="AlphaFoldDB" id="A0AAV7V055"/>